<name>A0A9Q5X9C0_9BACT</name>
<keyword evidence="1" id="KW-0732">Signal</keyword>
<reference evidence="3" key="1">
    <citation type="submission" date="2017-04" db="EMBL/GenBank/DDBJ databases">
        <title>Function of individual gut microbiota members based on whole genome sequencing of pure cultures obtained from chicken caecum.</title>
        <authorList>
            <person name="Medvecky M."/>
            <person name="Cejkova D."/>
            <person name="Polansky O."/>
            <person name="Karasova D."/>
            <person name="Kubasova T."/>
            <person name="Cizek A."/>
            <person name="Rychlik I."/>
        </authorList>
    </citation>
    <scope>NUCLEOTIDE SEQUENCE [LARGE SCALE GENOMIC DNA]</scope>
    <source>
        <strain evidence="3">An42</strain>
    </source>
</reference>
<gene>
    <name evidence="2" type="ORF">B5F96_03925</name>
</gene>
<organism evidence="2 3">
    <name type="scientific">Parabacteroides johnsonii</name>
    <dbReference type="NCBI Taxonomy" id="387661"/>
    <lineage>
        <taxon>Bacteria</taxon>
        <taxon>Pseudomonadati</taxon>
        <taxon>Bacteroidota</taxon>
        <taxon>Bacteroidia</taxon>
        <taxon>Bacteroidales</taxon>
        <taxon>Tannerellaceae</taxon>
        <taxon>Parabacteroides</taxon>
    </lineage>
</organism>
<dbReference type="Proteomes" id="UP000195975">
    <property type="component" value="Unassembled WGS sequence"/>
</dbReference>
<sequence length="454" mass="52702">MKKSRFIYSWLLFVCFLNVKYAEPAEAQVSAEDEFEDYLSSIEADFYNFEDSINRNFADYLEQAWQEFTVYEGTEPPVYAGGLFFTGMIETTLVHPHDSFFGSFLHFPYMVEEGLSLSGLSEKNIADGWRKLGTVDFTSFFRAYTGYSRQFSLNDWGNYQLLKYASMQLYPSFSPRERTLFLFYALSNAGYKAKIGRVEKDVLVLLLPFAEEVYKLPFIKAGEEKYYVMDISSKQLKKLYSIMADFPKAEKVLSLHISEALDFPENEIGRKFTGKYPFSLSLNRNLLDFYATFPLCDLSVYFRAEPSKTFTNSMDKIVKIHLKGKSRPEQIAWLLDLVQQVFIHKPDVEVHKTEVYYFPEETAFYPYADCEDLSVFLSWLICRYVTSEVLVLYYPTHVAIAVECFEGREVFKFRNKEYLICDPSYRGAVPGKIIPACASLKPVIVSYSKQKRVK</sequence>
<proteinExistence type="predicted"/>
<evidence type="ECO:0000313" key="3">
    <source>
        <dbReference type="Proteomes" id="UP000195975"/>
    </source>
</evidence>
<dbReference type="EMBL" id="NFIJ01000002">
    <property type="protein sequence ID" value="OUO06844.1"/>
    <property type="molecule type" value="Genomic_DNA"/>
</dbReference>
<dbReference type="RefSeq" id="WP_087375157.1">
    <property type="nucleotide sequence ID" value="NZ_CAJLBM010000002.1"/>
</dbReference>
<protein>
    <submittedName>
        <fullName evidence="2">Uncharacterized protein</fullName>
    </submittedName>
</protein>
<evidence type="ECO:0000256" key="1">
    <source>
        <dbReference type="SAM" id="SignalP"/>
    </source>
</evidence>
<evidence type="ECO:0000313" key="2">
    <source>
        <dbReference type="EMBL" id="OUO06844.1"/>
    </source>
</evidence>
<feature type="signal peptide" evidence="1">
    <location>
        <begin position="1"/>
        <end position="27"/>
    </location>
</feature>
<dbReference type="AlphaFoldDB" id="A0A9Q5X9C0"/>
<accession>A0A9Q5X9C0</accession>
<comment type="caution">
    <text evidence="2">The sequence shown here is derived from an EMBL/GenBank/DDBJ whole genome shotgun (WGS) entry which is preliminary data.</text>
</comment>
<feature type="chain" id="PRO_5040445902" evidence="1">
    <location>
        <begin position="28"/>
        <end position="454"/>
    </location>
</feature>